<dbReference type="EMBL" id="JACEEZ010001312">
    <property type="protein sequence ID" value="KAG0729344.1"/>
    <property type="molecule type" value="Genomic_DNA"/>
</dbReference>
<evidence type="ECO:0000313" key="2">
    <source>
        <dbReference type="EMBL" id="KAG0729344.1"/>
    </source>
</evidence>
<dbReference type="Proteomes" id="UP000770661">
    <property type="component" value="Unassembled WGS sequence"/>
</dbReference>
<organism evidence="2 3">
    <name type="scientific">Chionoecetes opilio</name>
    <name type="common">Atlantic snow crab</name>
    <name type="synonym">Cancer opilio</name>
    <dbReference type="NCBI Taxonomy" id="41210"/>
    <lineage>
        <taxon>Eukaryota</taxon>
        <taxon>Metazoa</taxon>
        <taxon>Ecdysozoa</taxon>
        <taxon>Arthropoda</taxon>
        <taxon>Crustacea</taxon>
        <taxon>Multicrustacea</taxon>
        <taxon>Malacostraca</taxon>
        <taxon>Eumalacostraca</taxon>
        <taxon>Eucarida</taxon>
        <taxon>Decapoda</taxon>
        <taxon>Pleocyemata</taxon>
        <taxon>Brachyura</taxon>
        <taxon>Eubrachyura</taxon>
        <taxon>Majoidea</taxon>
        <taxon>Majidae</taxon>
        <taxon>Chionoecetes</taxon>
    </lineage>
</organism>
<evidence type="ECO:0000313" key="3">
    <source>
        <dbReference type="Proteomes" id="UP000770661"/>
    </source>
</evidence>
<comment type="caution">
    <text evidence="2">The sequence shown here is derived from an EMBL/GenBank/DDBJ whole genome shotgun (WGS) entry which is preliminary data.</text>
</comment>
<dbReference type="AlphaFoldDB" id="A0A8J4YXB8"/>
<feature type="region of interest" description="Disordered" evidence="1">
    <location>
        <begin position="139"/>
        <end position="161"/>
    </location>
</feature>
<gene>
    <name evidence="2" type="ORF">GWK47_030555</name>
</gene>
<evidence type="ECO:0000256" key="1">
    <source>
        <dbReference type="SAM" id="MobiDB-lite"/>
    </source>
</evidence>
<reference evidence="2" key="1">
    <citation type="submission" date="2020-07" db="EMBL/GenBank/DDBJ databases">
        <title>The High-quality genome of the commercially important snow crab, Chionoecetes opilio.</title>
        <authorList>
            <person name="Jeong J.-H."/>
            <person name="Ryu S."/>
        </authorList>
    </citation>
    <scope>NUCLEOTIDE SEQUENCE</scope>
    <source>
        <strain evidence="2">MADBK_172401_WGS</strain>
        <tissue evidence="2">Digestive gland</tissue>
    </source>
</reference>
<name>A0A8J4YXB8_CHIOP</name>
<protein>
    <submittedName>
        <fullName evidence="2">Uncharacterized protein</fullName>
    </submittedName>
</protein>
<keyword evidence="3" id="KW-1185">Reference proteome</keyword>
<proteinExistence type="predicted"/>
<sequence length="188" mass="21727">MCGSYYDLLVNKETSREHAEVNVQVGDDGDVELRGQDVVVAVILFTGFLSRRRLDVYYIYRWLWKEKATRYALFGYTKPKAAFQKVIVTLGEKDDQLATLRCANNHCFLEKVYFSVAGALFNAFTSNYSKEKNSEVYAKRKNSTSVSRNQNTDKKKKLTDVEGDGRLPADLWRDKEAFREKMKTLLIH</sequence>
<accession>A0A8J4YXB8</accession>